<organism evidence="2 3">
    <name type="scientific">Pseudomonas putida</name>
    <name type="common">Arthrobacter siderocapsulatus</name>
    <dbReference type="NCBI Taxonomy" id="303"/>
    <lineage>
        <taxon>Bacteria</taxon>
        <taxon>Pseudomonadati</taxon>
        <taxon>Pseudomonadota</taxon>
        <taxon>Gammaproteobacteria</taxon>
        <taxon>Pseudomonadales</taxon>
        <taxon>Pseudomonadaceae</taxon>
        <taxon>Pseudomonas</taxon>
    </lineage>
</organism>
<evidence type="ECO:0000256" key="1">
    <source>
        <dbReference type="SAM" id="Phobius"/>
    </source>
</evidence>
<name>A0A2C5W1J1_PSEPU</name>
<keyword evidence="1" id="KW-0812">Transmembrane</keyword>
<keyword evidence="1" id="KW-1133">Transmembrane helix</keyword>
<keyword evidence="1" id="KW-0472">Membrane</keyword>
<accession>A0A2C5W1J1</accession>
<proteinExistence type="predicted"/>
<feature type="transmembrane region" description="Helical" evidence="1">
    <location>
        <begin position="51"/>
        <end position="72"/>
    </location>
</feature>
<sequence>MTPIKVRFRLYPVLVLKAVVFFYLVGLLGSLIGAVIIYCKLGVWGFSGEDLLVSLRFSLIYGFFGGSGIWIFRKNGGDQKAKEGEGLSLTDPRSRSEALRLMMTPRHAELFG</sequence>
<gene>
    <name evidence="2" type="ORF">CRX57_03910</name>
</gene>
<feature type="transmembrane region" description="Helical" evidence="1">
    <location>
        <begin position="20"/>
        <end position="45"/>
    </location>
</feature>
<dbReference type="Proteomes" id="UP000222460">
    <property type="component" value="Unassembled WGS sequence"/>
</dbReference>
<comment type="caution">
    <text evidence="2">The sequence shown here is derived from an EMBL/GenBank/DDBJ whole genome shotgun (WGS) entry which is preliminary data.</text>
</comment>
<dbReference type="AlphaFoldDB" id="A0A2C5W1J1"/>
<dbReference type="RefSeq" id="WP_096797206.1">
    <property type="nucleotide sequence ID" value="NZ_PDKZ01000002.1"/>
</dbReference>
<evidence type="ECO:0000313" key="3">
    <source>
        <dbReference type="Proteomes" id="UP000222460"/>
    </source>
</evidence>
<protein>
    <submittedName>
        <fullName evidence="2">Uncharacterized protein</fullName>
    </submittedName>
</protein>
<dbReference type="EMBL" id="PDKZ01000002">
    <property type="protein sequence ID" value="PHH39347.1"/>
    <property type="molecule type" value="Genomic_DNA"/>
</dbReference>
<evidence type="ECO:0000313" key="2">
    <source>
        <dbReference type="EMBL" id="PHH39347.1"/>
    </source>
</evidence>
<reference evidence="3" key="1">
    <citation type="submission" date="2017-10" db="EMBL/GenBank/DDBJ databases">
        <title>FDA dAtabase for Regulatory Grade micrObial Sequences (FDA-ARGOS): Supporting development and validation of Infectious Disease Dx tests.</title>
        <authorList>
            <person name="Goldberg B."/>
            <person name="Campos J."/>
            <person name="Tallon L."/>
            <person name="Sadzewicz L."/>
            <person name="Ott S."/>
            <person name="Zhao X."/>
            <person name="Nagaraj S."/>
            <person name="Vavikolanu K."/>
            <person name="Aluvathingal J."/>
            <person name="Nadendla S."/>
            <person name="Geyer C."/>
            <person name="Sichtig H."/>
        </authorList>
    </citation>
    <scope>NUCLEOTIDE SEQUENCE [LARGE SCALE GENOMIC DNA]</scope>
    <source>
        <strain evidence="3">FDAARGOS_376</strain>
    </source>
</reference>